<evidence type="ECO:0000256" key="16">
    <source>
        <dbReference type="ARBA" id="ARBA00023242"/>
    </source>
</evidence>
<evidence type="ECO:0000256" key="5">
    <source>
        <dbReference type="ARBA" id="ARBA00012513"/>
    </source>
</evidence>
<comment type="catalytic activity">
    <reaction evidence="19">
        <text>L-seryl-[protein] + ATP = O-phospho-L-seryl-[protein] + ADP + H(+)</text>
        <dbReference type="Rhea" id="RHEA:17989"/>
        <dbReference type="Rhea" id="RHEA-COMP:9863"/>
        <dbReference type="Rhea" id="RHEA-COMP:11604"/>
        <dbReference type="ChEBI" id="CHEBI:15378"/>
        <dbReference type="ChEBI" id="CHEBI:29999"/>
        <dbReference type="ChEBI" id="CHEBI:30616"/>
        <dbReference type="ChEBI" id="CHEBI:83421"/>
        <dbReference type="ChEBI" id="CHEBI:456216"/>
        <dbReference type="EC" id="2.7.11.1"/>
    </reaction>
</comment>
<dbReference type="Gene3D" id="3.30.1010.10">
    <property type="entry name" value="Phosphatidylinositol 3-kinase Catalytic Subunit, Chain A, domain 4"/>
    <property type="match status" value="1"/>
</dbReference>
<evidence type="ECO:0000256" key="15">
    <source>
        <dbReference type="ARBA" id="ARBA00022895"/>
    </source>
</evidence>
<sequence length="2833" mass="318158">MGEVRGRKDINDALAKVHSEKMDERLTGLVVLRKIISENRQRSQLKKLKDENYHVILEAVFRVAKLESSNYARATKYTKPKVESRLSACAGVIRITVEIALQKLRYKTVKALVEHITQTLPTADAGYCEPLLNDYFKALATLLEYKAHPEHFLGDEWHEVVDFCIETVRDLNRPAELDGSSQSNGVRGLHGSSTNRNHLSRSATPSSAGEFGRKSSSKVSQRASAYPQLRESDRDLVLCLQHLTSVTNAPIFDRARVILKTLIELLQTYPKVSKIQQPALECINSIMSRVVPNDIELALEVTKQMLPLIRRFWEMKEAPLKEALLIFLSYGEVLLPRMISTDGDGDCKAALNALIEVLREDYCVRRHREQLQLEDLTLCDPTHCAIRRRPLSTKTLEIRLGSFKAEHPWCLISISSSIIGALEVDMAVHEKAVEPDVNDHVSKRQRLTHPLDDLFCLTQGSLVPEKLYALKMLAFVFDALEFDESALQDRLEKLLLCLSDDDAVIASWATLVMTSAAAKMRDRHHAMHIAQQTSTFSTLRLICICLGLSPPSTSQQSDLNLGLLSQARLRCLRDRELMRYLLLSEDKPSHVNRHISLSKKYSSGIKLAQTKFQALAGPVVDFFISEGSTLLRDYFSAATEPRSTINIDTIRISISFSIIGYALLSSSSLQGVRQNGQMRSTLDQLKAALRHSVLHHRERREMTKGLFDAFGSSLEPIERLAAGKDFLTKGAVAMSQGFDQAFWHEIMQSDGPNESETERDAMDFDSEFDSQRSNSRDEVSALDNNHAEVSAASNTNAFRACVAAQVGLMAKIETLEDGEAAVAQAASSIVGYLTSLQAHDFLACRIFLREFLRSKIPIVEDDANTLLQYVAEVLISKYESERSEVSMGVSLDVMTDLAEMWTVKEAGDLADTGAALYSWFIDIALKKGISSPHVHICISSMLQKIIKIRPDHAQKPPLQSARTSLFEVLSEGNVVVKFQIGSNIADIFGLFVLKEHEKILNDVSKTLPNDPNWIEGIALRLFVLAHLASSWSTLLRRCVYAILECPRHVPDSAGHARHCLGNITTALGLAKPRDLFKLFVSQILYTWLDTSQPLRSIPYTIFGYATLSELLRDVQDEVVGQIIMRGQDDEAAQLADDLGVAFEKLLEVSFSKASAYSISRDVALPPSTSTQAPRAETRLRSILGKEQYSSLITQDFPKILALFFKTMDIGRDGQTEKGFQKHPESAKVYSSYQEILSKTGPDKGLPLSQQPSFKAKYLFDEIEFLCRRTSYDAESLWSPSLYVYVYRELLNGIHPALGSLHACSVLRRIRMLICMAQSTALEQYPLEMALHSLEPYLTDAQCAEETIGIVQYLLEHGSPYLKEAPSFLAGHAVFALTSMKAFFESTQDSTTQESQFKATMSRAQSFHAWFAGFLGDYTSPHLAEESVKCFKTIVNAASNTQTGGNARTGTYESDLLLELLEDQRSGRDLLDQSCKDSILRFLCTPFELPSDFRDDILGSDEKARRYAPVVWKTCQRGVSSQNYLLWAGRVLGRAYAGEGLLGQEMVYETHLDSERGVALDEARMPLSSSRTNIMQLLCDLLTDRDGNEVGKAETTLRSIVTRADGTDYFLECEQFLPPSLMETLLWRHYHLPAVGSYQSDGPKLQESAAFHKDLLAVEWIQQLCVALALTAANDPLLSELAQIIKSMKQLAEKAFPYLLHLVLLRETDGHQTTRRIMSEACHQWFQNCTTNAETVVHSTRMLINAILYLRTQPLPHENTKADRAQWLELDYKKAAAAAIKCSMFKSALMFLEIDNSEVVKKSRRPSGTKIQDPTHLLLEIYENIDEQDAFYGVQQPSNLTSMMARLEYEHAGFKSLSFRGAYYDGQIRQASEDQHPDEESMVRALDNLDLNGLSQSLLNNITNAGPNAIDSVLRTARKLEQWDISAPVTRVSSASTIFKAFQGINGSSTSADLLAAINVGISVSMNQLVFSKGTKSSVHSVLSSLAILTEADEVFSSKRPEQLYEVLSRFNNRDYWMYSESFDHVKDIMSCRETIFSSLCKKPKLQSLLRTSLRDARAVESRLLLTSSKMSRMHGALQNALTTATYLNQLVLPCEEAGVDISAAVRFESANVLWAQGEMTASIRMLQDLQKSLGSHAQMVHVGKPELLAKLGHQISEARLEKPDEIIHQYLAPAIKELHGKSEGDEAGEVFHEFASFCDQQLQNPDGLEDFQRIQKLRERKESEVKDLDKMIKSSSSQGKDRVHLKKFRDTTKLWWDLDDQEFRRLRDARQTFLRQSLENYLLCLKACDKYDKDALRFSALWLENYNSEIANGAVSKHVGEVGSRKFAALMNQWSSRLLDVPGQFQELLSSLVLRICVDHPYHGMYQIFASSKTKGGKDETALARFDAANNIVAQLKANKRSEKTWYNLHNTNVLFVRFAAERLADPSIRQGSTVLLRKFTSGQRVEQEVPKARVPPPTAKIELRPDCNYSKVPVIARFKPDFNVASGNSMPKIVTAHGTDGLKYKQLFKSGNDDLRQDSIMEQVFEQVSNLLRTQRATRQRNLGIRTYKVLPLTATAGVIEFVPNTIPLHDYLIPAHARHFPKDLKLSSARKLIDDAQNKATDHRIQQFRKVCDHFHPVLRYFFMERFENPNDWFEKRLAYTRSTAAISILGHVLGLGDRHGHNILLDEKTGEVVHIDLGIAFEQGRVLPVPEVVPFRLTRDLVDGMGITKTEGVFRRCCEFTLEALRNESYSIMTILDVLRYDPLYSWSLSPLRLKKMQDAQTEDPRLPGGEGGLAGVKEHEPGEADRALTVVAKKLSRSLSVPATVNELIQAATDERNLAVLYCGWAAYV</sequence>
<evidence type="ECO:0000313" key="26">
    <source>
        <dbReference type="Proteomes" id="UP001276659"/>
    </source>
</evidence>
<dbReference type="InterPro" id="IPR011009">
    <property type="entry name" value="Kinase-like_dom_sf"/>
</dbReference>
<keyword evidence="12 20" id="KW-0418">Kinase</keyword>
<dbReference type="GO" id="GO:0005524">
    <property type="term" value="F:ATP binding"/>
    <property type="evidence" value="ECO:0007669"/>
    <property type="project" value="UniProtKB-KW"/>
</dbReference>
<dbReference type="Pfam" id="PF02260">
    <property type="entry name" value="FATC"/>
    <property type="match status" value="1"/>
</dbReference>
<comment type="similarity">
    <text evidence="3 20">Belongs to the PI3/PI4-kinase family. ATM subfamily.</text>
</comment>
<dbReference type="Proteomes" id="UP001276659">
    <property type="component" value="Unassembled WGS sequence"/>
</dbReference>
<dbReference type="SMART" id="SM01342">
    <property type="entry name" value="TAN"/>
    <property type="match status" value="1"/>
</dbReference>
<feature type="domain" description="FAT" evidence="23">
    <location>
        <begin position="1773"/>
        <end position="2374"/>
    </location>
</feature>
<dbReference type="GO" id="GO:0006325">
    <property type="term" value="P:chromatin organization"/>
    <property type="evidence" value="ECO:0007669"/>
    <property type="project" value="UniProtKB-KW"/>
</dbReference>
<feature type="region of interest" description="Disordered" evidence="21">
    <location>
        <begin position="2762"/>
        <end position="2782"/>
    </location>
</feature>
<evidence type="ECO:0000256" key="19">
    <source>
        <dbReference type="ARBA" id="ARBA00048679"/>
    </source>
</evidence>
<dbReference type="SUPFAM" id="SSF56112">
    <property type="entry name" value="Protein kinase-like (PK-like)"/>
    <property type="match status" value="1"/>
</dbReference>
<keyword evidence="16 20" id="KW-0539">Nucleus</keyword>
<dbReference type="GO" id="GO:0000781">
    <property type="term" value="C:chromosome, telomeric region"/>
    <property type="evidence" value="ECO:0007669"/>
    <property type="project" value="UniProtKB-SubCell"/>
</dbReference>
<keyword evidence="7 20" id="KW-0158">Chromosome</keyword>
<dbReference type="GO" id="GO:0004674">
    <property type="term" value="F:protein serine/threonine kinase activity"/>
    <property type="evidence" value="ECO:0007669"/>
    <property type="project" value="UniProtKB-KW"/>
</dbReference>
<organism evidence="25 26">
    <name type="scientific">Lepraria neglecta</name>
    <dbReference type="NCBI Taxonomy" id="209136"/>
    <lineage>
        <taxon>Eukaryota</taxon>
        <taxon>Fungi</taxon>
        <taxon>Dikarya</taxon>
        <taxon>Ascomycota</taxon>
        <taxon>Pezizomycotina</taxon>
        <taxon>Lecanoromycetes</taxon>
        <taxon>OSLEUM clade</taxon>
        <taxon>Lecanoromycetidae</taxon>
        <taxon>Lecanorales</taxon>
        <taxon>Lecanorineae</taxon>
        <taxon>Stereocaulaceae</taxon>
        <taxon>Lepraria</taxon>
    </lineage>
</organism>
<keyword evidence="9 20" id="KW-0808">Transferase</keyword>
<evidence type="ECO:0000256" key="9">
    <source>
        <dbReference type="ARBA" id="ARBA00022679"/>
    </source>
</evidence>
<proteinExistence type="inferred from homology"/>
<keyword evidence="8 20" id="KW-0723">Serine/threonine-protein kinase</keyword>
<dbReference type="InterPro" id="IPR003152">
    <property type="entry name" value="FATC_dom"/>
</dbReference>
<dbReference type="EC" id="2.7.11.1" evidence="5 20"/>
<evidence type="ECO:0000256" key="2">
    <source>
        <dbReference type="ARBA" id="ARBA00004574"/>
    </source>
</evidence>
<evidence type="ECO:0000259" key="22">
    <source>
        <dbReference type="PROSITE" id="PS50290"/>
    </source>
</evidence>
<dbReference type="InterPro" id="IPR014009">
    <property type="entry name" value="PIK_FAT"/>
</dbReference>
<gene>
    <name evidence="25" type="ORF">OEA41_010136</name>
</gene>
<comment type="caution">
    <text evidence="25">The sequence shown here is derived from an EMBL/GenBank/DDBJ whole genome shotgun (WGS) entry which is preliminary data.</text>
</comment>
<dbReference type="SMART" id="SM01343">
    <property type="entry name" value="FATC"/>
    <property type="match status" value="1"/>
</dbReference>
<dbReference type="InterPro" id="IPR000403">
    <property type="entry name" value="PI3/4_kinase_cat_dom"/>
</dbReference>
<evidence type="ECO:0000256" key="4">
    <source>
        <dbReference type="ARBA" id="ARBA00011370"/>
    </source>
</evidence>
<dbReference type="PROSITE" id="PS00916">
    <property type="entry name" value="PI3_4_KINASE_2"/>
    <property type="match status" value="1"/>
</dbReference>
<evidence type="ECO:0000256" key="13">
    <source>
        <dbReference type="ARBA" id="ARBA00022840"/>
    </source>
</evidence>
<dbReference type="GO" id="GO:0006281">
    <property type="term" value="P:DNA repair"/>
    <property type="evidence" value="ECO:0007669"/>
    <property type="project" value="InterPro"/>
</dbReference>
<feature type="region of interest" description="Disordered" evidence="21">
    <location>
        <begin position="175"/>
        <end position="226"/>
    </location>
</feature>
<dbReference type="FunFam" id="3.30.1010.10:FF:000019">
    <property type="entry name" value="Serine/threonine-protein kinase Tel1"/>
    <property type="match status" value="1"/>
</dbReference>
<keyword evidence="14 20" id="KW-0156">Chromatin regulator</keyword>
<comment type="catalytic activity">
    <reaction evidence="18 20">
        <text>L-threonyl-[protein] + ATP = O-phospho-L-threonyl-[protein] + ADP + H(+)</text>
        <dbReference type="Rhea" id="RHEA:46608"/>
        <dbReference type="Rhea" id="RHEA-COMP:11060"/>
        <dbReference type="Rhea" id="RHEA-COMP:11605"/>
        <dbReference type="ChEBI" id="CHEBI:15378"/>
        <dbReference type="ChEBI" id="CHEBI:30013"/>
        <dbReference type="ChEBI" id="CHEBI:30616"/>
        <dbReference type="ChEBI" id="CHEBI:61977"/>
        <dbReference type="ChEBI" id="CHEBI:456216"/>
        <dbReference type="EC" id="2.7.11.1"/>
    </reaction>
</comment>
<reference evidence="25" key="1">
    <citation type="submission" date="2022-11" db="EMBL/GenBank/DDBJ databases">
        <title>Chromosomal genome sequence assembly and mating type (MAT) locus characterization of the leprose asexual lichenized fungus Lepraria neglecta (Nyl.) Erichsen.</title>
        <authorList>
            <person name="Allen J.L."/>
            <person name="Pfeffer B."/>
        </authorList>
    </citation>
    <scope>NUCLEOTIDE SEQUENCE</scope>
    <source>
        <strain evidence="25">Allen 5258</strain>
    </source>
</reference>
<dbReference type="SMART" id="SM00146">
    <property type="entry name" value="PI3Kc"/>
    <property type="match status" value="1"/>
</dbReference>
<evidence type="ECO:0000313" key="25">
    <source>
        <dbReference type="EMBL" id="KAK3167011.1"/>
    </source>
</evidence>
<evidence type="ECO:0000256" key="18">
    <source>
        <dbReference type="ARBA" id="ARBA00047899"/>
    </source>
</evidence>
<dbReference type="PANTHER" id="PTHR37079">
    <property type="entry name" value="SERINE/THREONINE-PROTEIN KINASE ATM"/>
    <property type="match status" value="1"/>
</dbReference>
<feature type="domain" description="PI3K/PI4K catalytic" evidence="22">
    <location>
        <begin position="2479"/>
        <end position="2791"/>
    </location>
</feature>
<keyword evidence="10 20" id="KW-0547">Nucleotide-binding</keyword>
<evidence type="ECO:0000256" key="17">
    <source>
        <dbReference type="ARBA" id="ARBA00025079"/>
    </source>
</evidence>
<evidence type="ECO:0000256" key="10">
    <source>
        <dbReference type="ARBA" id="ARBA00022741"/>
    </source>
</evidence>
<dbReference type="InterPro" id="IPR021668">
    <property type="entry name" value="TAN"/>
</dbReference>
<evidence type="ECO:0000259" key="24">
    <source>
        <dbReference type="PROSITE" id="PS51190"/>
    </source>
</evidence>
<accession>A0AAD9YVZ5</accession>
<dbReference type="InterPro" id="IPR018936">
    <property type="entry name" value="PI3/4_kinase_CS"/>
</dbReference>
<evidence type="ECO:0000256" key="1">
    <source>
        <dbReference type="ARBA" id="ARBA00004123"/>
    </source>
</evidence>
<dbReference type="InterPro" id="IPR016024">
    <property type="entry name" value="ARM-type_fold"/>
</dbReference>
<keyword evidence="15 20" id="KW-0779">Telomere</keyword>
<dbReference type="PROSITE" id="PS50290">
    <property type="entry name" value="PI3_4_KINASE_3"/>
    <property type="match status" value="1"/>
</dbReference>
<evidence type="ECO:0000256" key="7">
    <source>
        <dbReference type="ARBA" id="ARBA00022454"/>
    </source>
</evidence>
<evidence type="ECO:0000256" key="21">
    <source>
        <dbReference type="SAM" id="MobiDB-lite"/>
    </source>
</evidence>
<dbReference type="GO" id="GO:0005634">
    <property type="term" value="C:nucleus"/>
    <property type="evidence" value="ECO:0007669"/>
    <property type="project" value="UniProtKB-SubCell"/>
</dbReference>
<comment type="subunit">
    <text evidence="4">Associates with DNA double-strand breaks.</text>
</comment>
<feature type="compositionally biased region" description="Polar residues" evidence="21">
    <location>
        <begin position="179"/>
        <end position="207"/>
    </location>
</feature>
<evidence type="ECO:0000256" key="20">
    <source>
        <dbReference type="RuleBase" id="RU365027"/>
    </source>
</evidence>
<dbReference type="PANTHER" id="PTHR37079:SF4">
    <property type="entry name" value="SERINE_THREONINE-PROTEIN KINASE ATM"/>
    <property type="match status" value="1"/>
</dbReference>
<dbReference type="PROSITE" id="PS51190">
    <property type="entry name" value="FATC"/>
    <property type="match status" value="1"/>
</dbReference>
<dbReference type="InterPro" id="IPR044107">
    <property type="entry name" value="PIKKc_ATM"/>
</dbReference>
<evidence type="ECO:0000259" key="23">
    <source>
        <dbReference type="PROSITE" id="PS51189"/>
    </source>
</evidence>
<dbReference type="InterPro" id="IPR036940">
    <property type="entry name" value="PI3/4_kinase_cat_sf"/>
</dbReference>
<keyword evidence="13 20" id="KW-0067">ATP-binding</keyword>
<dbReference type="EMBL" id="JASNWA010000011">
    <property type="protein sequence ID" value="KAK3167011.1"/>
    <property type="molecule type" value="Genomic_DNA"/>
</dbReference>
<evidence type="ECO:0000256" key="8">
    <source>
        <dbReference type="ARBA" id="ARBA00022527"/>
    </source>
</evidence>
<dbReference type="Pfam" id="PF00454">
    <property type="entry name" value="PI3_PI4_kinase"/>
    <property type="match status" value="1"/>
</dbReference>
<dbReference type="GO" id="GO:0035556">
    <property type="term" value="P:intracellular signal transduction"/>
    <property type="evidence" value="ECO:0007669"/>
    <property type="project" value="UniProtKB-ARBA"/>
</dbReference>
<evidence type="ECO:0000256" key="3">
    <source>
        <dbReference type="ARBA" id="ARBA00010769"/>
    </source>
</evidence>
<dbReference type="PROSITE" id="PS51189">
    <property type="entry name" value="FAT"/>
    <property type="match status" value="1"/>
</dbReference>
<comment type="function">
    <text evidence="17 20">Serine/threonine protein kinase which activates checkpoint signaling upon genotoxic stresses such as ionizing radiation (IR), ultraviolet light (UV), or DNA replication stalling, thereby acting as a DNA damage sensor. Recognizes the substrate consensus sequence [ST]-Q. Phosphorylates histone H2A to form H2AS128ph (gamma-H2A) at sites of DNA damage, involved in the regulation of DNA damage response mechanism. Required for the control of telomere length and genome stability.</text>
</comment>
<dbReference type="CDD" id="cd05171">
    <property type="entry name" value="PIKKc_ATM"/>
    <property type="match status" value="1"/>
</dbReference>
<evidence type="ECO:0000256" key="14">
    <source>
        <dbReference type="ARBA" id="ARBA00022853"/>
    </source>
</evidence>
<evidence type="ECO:0000256" key="12">
    <source>
        <dbReference type="ARBA" id="ARBA00022777"/>
    </source>
</evidence>
<dbReference type="Pfam" id="PF11640">
    <property type="entry name" value="TAN"/>
    <property type="match status" value="1"/>
</dbReference>
<feature type="domain" description="FATC" evidence="24">
    <location>
        <begin position="2801"/>
        <end position="2833"/>
    </location>
</feature>
<comment type="subcellular location">
    <subcellularLocation>
        <location evidence="2 20">Chromosome</location>
        <location evidence="2 20">Telomere</location>
    </subcellularLocation>
    <subcellularLocation>
        <location evidence="1 20">Nucleus</location>
    </subcellularLocation>
</comment>
<protein>
    <recommendedName>
        <fullName evidence="6 20">Serine/threonine-protein kinase Tel1</fullName>
        <ecNumber evidence="5 20">2.7.11.1</ecNumber>
    </recommendedName>
</protein>
<name>A0AAD9YVZ5_9LECA</name>
<keyword evidence="11 20" id="KW-0227">DNA damage</keyword>
<dbReference type="InterPro" id="IPR003151">
    <property type="entry name" value="PIK-rel_kinase_FAT"/>
</dbReference>
<dbReference type="InterPro" id="IPR038980">
    <property type="entry name" value="ATM_plant"/>
</dbReference>
<dbReference type="Gene3D" id="1.10.1070.11">
    <property type="entry name" value="Phosphatidylinositol 3-/4-kinase, catalytic domain"/>
    <property type="match status" value="1"/>
</dbReference>
<evidence type="ECO:0000256" key="6">
    <source>
        <dbReference type="ARBA" id="ARBA00014619"/>
    </source>
</evidence>
<keyword evidence="26" id="KW-1185">Reference proteome</keyword>
<evidence type="ECO:0000256" key="11">
    <source>
        <dbReference type="ARBA" id="ARBA00022763"/>
    </source>
</evidence>
<dbReference type="PROSITE" id="PS00915">
    <property type="entry name" value="PI3_4_KINASE_1"/>
    <property type="match status" value="1"/>
</dbReference>
<dbReference type="Pfam" id="PF02259">
    <property type="entry name" value="FAT"/>
    <property type="match status" value="1"/>
</dbReference>
<dbReference type="SUPFAM" id="SSF48371">
    <property type="entry name" value="ARM repeat"/>
    <property type="match status" value="1"/>
</dbReference>